<dbReference type="PANTHER" id="PTHR46795">
    <property type="entry name" value="ABC TRANSPORTER PERMEASE-RELATED-RELATED"/>
    <property type="match status" value="1"/>
</dbReference>
<feature type="coiled-coil region" evidence="7">
    <location>
        <begin position="467"/>
        <end position="494"/>
    </location>
</feature>
<evidence type="ECO:0000313" key="9">
    <source>
        <dbReference type="EMBL" id="MBL4935975.1"/>
    </source>
</evidence>
<evidence type="ECO:0000256" key="2">
    <source>
        <dbReference type="ARBA" id="ARBA00022475"/>
    </source>
</evidence>
<keyword evidence="2 6" id="KW-1003">Cell membrane</keyword>
<evidence type="ECO:0000256" key="5">
    <source>
        <dbReference type="ARBA" id="ARBA00023136"/>
    </source>
</evidence>
<evidence type="ECO:0000259" key="8">
    <source>
        <dbReference type="Pfam" id="PF02687"/>
    </source>
</evidence>
<evidence type="ECO:0000256" key="4">
    <source>
        <dbReference type="ARBA" id="ARBA00022989"/>
    </source>
</evidence>
<evidence type="ECO:0000256" key="1">
    <source>
        <dbReference type="ARBA" id="ARBA00004651"/>
    </source>
</evidence>
<feature type="domain" description="ABC3 transporter permease C-terminal" evidence="8">
    <location>
        <begin position="62"/>
        <end position="178"/>
    </location>
</feature>
<sequence length="646" mass="73943">MTFNEITFTMFKANIRKYLLYFLCNSFTVMILFTYLTLMTNKNFMNYNKVNSVISSNLIAPSVVIGIFSVFFIIYTQNSFIKFRKTEFGLFMVLGMTNNDIAKIMLIENCIISLASLAAGLIVGTLFSGIFYFLVTKIVEVNGVGFSIGYKSYLFTILFFLCIYILLILINLISLFKFDIVNLLKSSRKGDRNLLSGKMVGLISLLAVSAAIFDLIVNYKSDQSVVLLRSTVLFFIGMYMIISNFAGLLSKLLKPNPKKYYKNMLFITSMKYSFNQLKKVILVISLLIGITIFFTTIGLEIVSDSKDFGINHNPYDIAYAELYGKNMIPKEKLNSIIENGETPLKSHQTLELISMRNLTILSAKDLNTVSKTSISIPKGSFINLFQIVENDGYKHDTTEMQKAYIETKSSKQVLTSQGSIKKIFFNNIVALNNSRYIIVNDEDYKNIKAEVKPSEIGHINLINFENWKKTESIAEKLESELEQYNRANTRLYYDSIDKDNAAFKLVSKIGEYMEQKQSGSFLLFLITFVGILFFISSCVILHFKLLTEFEREKIKYKKLSKIGITTEEIERSVSKELGVLFFLPYILGILFSMFYSYSLFSGIINISYLTSIGYPFILGLLYLGLQLVYYVLYKKIYIKKIIAYVF</sequence>
<dbReference type="InterPro" id="IPR027022">
    <property type="entry name" value="ABC_permease_BceB-typ"/>
</dbReference>
<keyword evidence="4 6" id="KW-1133">Transmembrane helix</keyword>
<feature type="transmembrane region" description="Helical" evidence="6">
    <location>
        <begin position="199"/>
        <end position="219"/>
    </location>
</feature>
<keyword evidence="3 6" id="KW-0812">Transmembrane</keyword>
<evidence type="ECO:0000256" key="7">
    <source>
        <dbReference type="SAM" id="Coils"/>
    </source>
</evidence>
<evidence type="ECO:0000256" key="6">
    <source>
        <dbReference type="PIRNR" id="PIRNR018968"/>
    </source>
</evidence>
<feature type="transmembrane region" description="Helical" evidence="6">
    <location>
        <begin position="280"/>
        <end position="299"/>
    </location>
</feature>
<organism evidence="9 10">
    <name type="scientific">Clostridium rhizosphaerae</name>
    <dbReference type="NCBI Taxonomy" id="2803861"/>
    <lineage>
        <taxon>Bacteria</taxon>
        <taxon>Bacillati</taxon>
        <taxon>Bacillota</taxon>
        <taxon>Clostridia</taxon>
        <taxon>Eubacteriales</taxon>
        <taxon>Clostridiaceae</taxon>
        <taxon>Clostridium</taxon>
    </lineage>
</organism>
<accession>A0ABS1T9F4</accession>
<feature type="transmembrane region" description="Helical" evidence="6">
    <location>
        <begin position="579"/>
        <end position="600"/>
    </location>
</feature>
<dbReference type="Pfam" id="PF02687">
    <property type="entry name" value="FtsX"/>
    <property type="match status" value="1"/>
</dbReference>
<feature type="transmembrane region" description="Helical" evidence="6">
    <location>
        <begin position="58"/>
        <end position="75"/>
    </location>
</feature>
<dbReference type="Proteomes" id="UP000632377">
    <property type="component" value="Unassembled WGS sequence"/>
</dbReference>
<keyword evidence="6" id="KW-0813">Transport</keyword>
<dbReference type="EMBL" id="JAESWC010000002">
    <property type="protein sequence ID" value="MBL4935975.1"/>
    <property type="molecule type" value="Genomic_DNA"/>
</dbReference>
<feature type="transmembrane region" description="Helical" evidence="6">
    <location>
        <begin position="231"/>
        <end position="253"/>
    </location>
</feature>
<keyword evidence="7" id="KW-0175">Coiled coil</keyword>
<dbReference type="InterPro" id="IPR003838">
    <property type="entry name" value="ABC3_permease_C"/>
</dbReference>
<keyword evidence="10" id="KW-1185">Reference proteome</keyword>
<evidence type="ECO:0000256" key="3">
    <source>
        <dbReference type="ARBA" id="ARBA00022692"/>
    </source>
</evidence>
<dbReference type="InterPro" id="IPR052536">
    <property type="entry name" value="ABC-4_Integral_Memb_Prot"/>
</dbReference>
<feature type="transmembrane region" description="Helical" evidence="6">
    <location>
        <begin position="18"/>
        <end position="38"/>
    </location>
</feature>
<feature type="transmembrane region" description="Helical" evidence="6">
    <location>
        <begin position="153"/>
        <end position="178"/>
    </location>
</feature>
<feature type="transmembrane region" description="Helical" evidence="6">
    <location>
        <begin position="612"/>
        <end position="632"/>
    </location>
</feature>
<evidence type="ECO:0000313" key="10">
    <source>
        <dbReference type="Proteomes" id="UP000632377"/>
    </source>
</evidence>
<keyword evidence="5 6" id="KW-0472">Membrane</keyword>
<proteinExistence type="inferred from homology"/>
<comment type="subcellular location">
    <subcellularLocation>
        <location evidence="1 6">Cell membrane</location>
        <topology evidence="1 6">Multi-pass membrane protein</topology>
    </subcellularLocation>
</comment>
<reference evidence="9 10" key="1">
    <citation type="submission" date="2021-01" db="EMBL/GenBank/DDBJ databases">
        <title>Genome public.</title>
        <authorList>
            <person name="Liu C."/>
            <person name="Sun Q."/>
        </authorList>
    </citation>
    <scope>NUCLEOTIDE SEQUENCE [LARGE SCALE GENOMIC DNA]</scope>
    <source>
        <strain evidence="9 10">YIM B02515</strain>
    </source>
</reference>
<name>A0ABS1T9F4_9CLOT</name>
<gene>
    <name evidence="9" type="ORF">JK636_09400</name>
</gene>
<comment type="caution">
    <text evidence="9">The sequence shown here is derived from an EMBL/GenBank/DDBJ whole genome shotgun (WGS) entry which is preliminary data.</text>
</comment>
<protein>
    <submittedName>
        <fullName evidence="9">ABC transporter permease</fullName>
    </submittedName>
</protein>
<dbReference type="PIRSF" id="PIRSF018968">
    <property type="entry name" value="ABC_permease_BceB"/>
    <property type="match status" value="1"/>
</dbReference>
<feature type="transmembrane region" description="Helical" evidence="6">
    <location>
        <begin position="111"/>
        <end position="133"/>
    </location>
</feature>
<feature type="transmembrane region" description="Helical" evidence="6">
    <location>
        <begin position="521"/>
        <end position="543"/>
    </location>
</feature>
<dbReference type="PANTHER" id="PTHR46795:SF1">
    <property type="entry name" value="ABC TRANSPORTER PERMEASE PROTEIN"/>
    <property type="match status" value="1"/>
</dbReference>
<comment type="similarity">
    <text evidence="6">Belongs to the ABC-4 integral membrane protein family.</text>
</comment>
<dbReference type="RefSeq" id="WP_202748555.1">
    <property type="nucleotide sequence ID" value="NZ_JAESWC010000002.1"/>
</dbReference>